<dbReference type="WBParaSite" id="SVE_0992900.1">
    <property type="protein sequence ID" value="SVE_0992900.1"/>
    <property type="gene ID" value="SVE_0992900"/>
</dbReference>
<proteinExistence type="predicted"/>
<evidence type="ECO:0000313" key="2">
    <source>
        <dbReference type="WBParaSite" id="SVE_0992900.1"/>
    </source>
</evidence>
<reference evidence="2" key="2">
    <citation type="submission" date="2015-08" db="UniProtKB">
        <authorList>
            <consortium name="WormBaseParasite"/>
        </authorList>
    </citation>
    <scope>IDENTIFICATION</scope>
</reference>
<accession>A0A0K0FLL4</accession>
<dbReference type="AlphaFoldDB" id="A0A0K0FLL4"/>
<protein>
    <submittedName>
        <fullName evidence="2">F-box/LRR-repeat protein</fullName>
    </submittedName>
</protein>
<dbReference type="Proteomes" id="UP000035680">
    <property type="component" value="Unassembled WGS sequence"/>
</dbReference>
<organism evidence="1 2">
    <name type="scientific">Strongyloides venezuelensis</name>
    <name type="common">Threadworm</name>
    <dbReference type="NCBI Taxonomy" id="75913"/>
    <lineage>
        <taxon>Eukaryota</taxon>
        <taxon>Metazoa</taxon>
        <taxon>Ecdysozoa</taxon>
        <taxon>Nematoda</taxon>
        <taxon>Chromadorea</taxon>
        <taxon>Rhabditida</taxon>
        <taxon>Tylenchina</taxon>
        <taxon>Panagrolaimomorpha</taxon>
        <taxon>Strongyloidoidea</taxon>
        <taxon>Strongyloididae</taxon>
        <taxon>Strongyloides</taxon>
    </lineage>
</organism>
<name>A0A0K0FLL4_STRVS</name>
<reference evidence="1" key="1">
    <citation type="submission" date="2014-07" db="EMBL/GenBank/DDBJ databases">
        <authorList>
            <person name="Martin A.A"/>
            <person name="De Silva N."/>
        </authorList>
    </citation>
    <scope>NUCLEOTIDE SEQUENCE</scope>
</reference>
<sequence length="152" mass="17778">MNIFLQTLGDFVSIDNTDITIDIHFNVPKCDVNIWASSNSPAKEDSTLNYNLQDYRRHMMCLEKEEMKFILRGLSKMQNLKTLKLDFDVMPERFKHSKLFRVLNKNLKNTKFVNYCLTEPRYFDLISLSENCPDIENISLHGVARHDTTING</sequence>
<keyword evidence="1" id="KW-1185">Reference proteome</keyword>
<evidence type="ECO:0000313" key="1">
    <source>
        <dbReference type="Proteomes" id="UP000035680"/>
    </source>
</evidence>